<gene>
    <name evidence="2" type="ORF">SAMN06265376_102453</name>
</gene>
<reference evidence="2 3" key="1">
    <citation type="submission" date="2017-06" db="EMBL/GenBank/DDBJ databases">
        <authorList>
            <person name="Kim H.J."/>
            <person name="Triplett B.A."/>
        </authorList>
    </citation>
    <scope>NUCLEOTIDE SEQUENCE [LARGE SCALE GENOMIC DNA]</scope>
    <source>
        <strain evidence="2 3">DSM 25597</strain>
    </source>
</reference>
<accession>A0A238YZ71</accession>
<feature type="chain" id="PRO_5012444147" description="DUF5689 domain-containing protein" evidence="1">
    <location>
        <begin position="23"/>
        <end position="476"/>
    </location>
</feature>
<organism evidence="2 3">
    <name type="scientific">Dokdonia pacifica</name>
    <dbReference type="NCBI Taxonomy" id="1627892"/>
    <lineage>
        <taxon>Bacteria</taxon>
        <taxon>Pseudomonadati</taxon>
        <taxon>Bacteroidota</taxon>
        <taxon>Flavobacteriia</taxon>
        <taxon>Flavobacteriales</taxon>
        <taxon>Flavobacteriaceae</taxon>
        <taxon>Dokdonia</taxon>
    </lineage>
</organism>
<dbReference type="PROSITE" id="PS51257">
    <property type="entry name" value="PROKAR_LIPOPROTEIN"/>
    <property type="match status" value="1"/>
</dbReference>
<keyword evidence="1" id="KW-0732">Signal</keyword>
<dbReference type="EMBL" id="FZNY01000002">
    <property type="protein sequence ID" value="SNR75998.1"/>
    <property type="molecule type" value="Genomic_DNA"/>
</dbReference>
<protein>
    <recommendedName>
        <fullName evidence="4">DUF5689 domain-containing protein</fullName>
    </recommendedName>
</protein>
<dbReference type="AlphaFoldDB" id="A0A238YZ71"/>
<evidence type="ECO:0000313" key="3">
    <source>
        <dbReference type="Proteomes" id="UP000198379"/>
    </source>
</evidence>
<evidence type="ECO:0000256" key="1">
    <source>
        <dbReference type="SAM" id="SignalP"/>
    </source>
</evidence>
<dbReference type="Gene3D" id="2.120.10.80">
    <property type="entry name" value="Kelch-type beta propeller"/>
    <property type="match status" value="1"/>
</dbReference>
<proteinExistence type="predicted"/>
<evidence type="ECO:0000313" key="2">
    <source>
        <dbReference type="EMBL" id="SNR75998.1"/>
    </source>
</evidence>
<dbReference type="OrthoDB" id="9780658at2"/>
<dbReference type="InterPro" id="IPR015915">
    <property type="entry name" value="Kelch-typ_b-propeller"/>
</dbReference>
<dbReference type="Proteomes" id="UP000198379">
    <property type="component" value="Unassembled WGS sequence"/>
</dbReference>
<dbReference type="SUPFAM" id="SSF50965">
    <property type="entry name" value="Galactose oxidase, central domain"/>
    <property type="match status" value="1"/>
</dbReference>
<dbReference type="InterPro" id="IPR011043">
    <property type="entry name" value="Gal_Oxase/kelch_b-propeller"/>
</dbReference>
<name>A0A238YZ71_9FLAO</name>
<dbReference type="RefSeq" id="WP_089371195.1">
    <property type="nucleotide sequence ID" value="NZ_BMEP01000001.1"/>
</dbReference>
<feature type="signal peptide" evidence="1">
    <location>
        <begin position="1"/>
        <end position="22"/>
    </location>
</feature>
<sequence>MKNPLIYFTSLLLIISSFYSCQNDDDTTIDPTTTTPETLDVATIIEVITNNSSDGVWEIEQALLVKQNNNNVTLTGSYVVRDDVFTFTEGANQTIQLHWKKGYDINLQAQNTLEAGTDRNASSENFVINIDAETGILSTPDNRITGNYVQESGEITLIIGAVNSNDTLNLNMNPKNQSEYLSIPTTLSDPQELFSFSTGVPRVGFKVSQSQNSLYITNRNDLEGLGAQQAFKYDLSNHTATSIEFTLQDFATKNIEFIDGKVLSLGGARFQALDYELTGVESFIEIDPFTTLIFNGTASLDDTVYTFGNYDNSNIISTWRIGDASTQPLATIPAPSDIAFMDGEVIDQVLYIFGGWDSEFDGSDTLYTYHIDTGAQNQIQLPVIIQQAYTSTVENLIYVLGVKPFNSEQNQQKVFGVYNTLDSSFEEISTDNLDVILVNKNIEQFQVTGNKVYFVTSENLGAPNGYTNSVYEATLN</sequence>
<keyword evidence="3" id="KW-1185">Reference proteome</keyword>
<evidence type="ECO:0008006" key="4">
    <source>
        <dbReference type="Google" id="ProtNLM"/>
    </source>
</evidence>